<keyword evidence="3" id="KW-1185">Reference proteome</keyword>
<dbReference type="OrthoDB" id="4422269at2759"/>
<evidence type="ECO:0000256" key="1">
    <source>
        <dbReference type="SAM" id="MobiDB-lite"/>
    </source>
</evidence>
<proteinExistence type="predicted"/>
<feature type="region of interest" description="Disordered" evidence="1">
    <location>
        <begin position="319"/>
        <end position="344"/>
    </location>
</feature>
<dbReference type="STRING" id="1835702.A0A1F5LAP2"/>
<protein>
    <submittedName>
        <fullName evidence="2">Uncharacterized protein</fullName>
    </submittedName>
</protein>
<reference evidence="2 3" key="1">
    <citation type="journal article" date="2016" name="Sci. Rep.">
        <title>Penicillium arizonense, a new, genome sequenced fungal species, reveals a high chemical diversity in secreted metabolites.</title>
        <authorList>
            <person name="Grijseels S."/>
            <person name="Nielsen J.C."/>
            <person name="Randelovic M."/>
            <person name="Nielsen J."/>
            <person name="Nielsen K.F."/>
            <person name="Workman M."/>
            <person name="Frisvad J.C."/>
        </authorList>
    </citation>
    <scope>NUCLEOTIDE SEQUENCE [LARGE SCALE GENOMIC DNA]</scope>
    <source>
        <strain evidence="2 3">CBS 141311</strain>
    </source>
</reference>
<name>A0A1F5LAP2_PENAI</name>
<dbReference type="RefSeq" id="XP_022485460.1">
    <property type="nucleotide sequence ID" value="XM_022634503.1"/>
</dbReference>
<accession>A0A1F5LAP2</accession>
<evidence type="ECO:0000313" key="2">
    <source>
        <dbReference type="EMBL" id="OGE50009.1"/>
    </source>
</evidence>
<dbReference type="EMBL" id="LXJU01000018">
    <property type="protein sequence ID" value="OGE50009.1"/>
    <property type="molecule type" value="Genomic_DNA"/>
</dbReference>
<sequence length="558" mass="63044">MAFDNLPLEIKILIIAKLTSDNLTLARLGACNKELARLTGPSQWSHIRLGAGPIGTDRALSETPLGNQQDAINYRIKLRHFTTTVLRFPELAKEVRFLDLSDLNLLCGANGHIVRRDQKLPGAYDTNPEDRSLLSNAIHNLSISKTNTYHLRSALRFKSLRSDTILSVLLVSLPCLERLEIGLGHANYDGFDNEFLVDDLVQDILCEIPGGEVLINTKPVLEGLTHLKIECRDTSAGDPVRLMRWLQLPSLTYFFGTKWSGLNLEDEDIKDLPTVLTPSLILLEFRDCAFTAPYLHRILAGCDSLETLIYQRGWSEEVVKEEDDDDHGQDPGQTGQDDNDEEQEDKDILLVSDLTAALRTRCDTLNPSSSRLPTKYLIWSPHKESMYGKFSNGLKLELFDRMGLRTNPKIPLHARLPRTLELLSITSPQNQTELRNLIPVLCTLLRHRQKHLPTLRELRIEAPIEGDPTVFGLQWLKQEADNAGIQLRIIDSASTFAVSWLRPLVNVPEPQGVAVDWGMNGEFKWGHRFWQAPRFHTLHEGTYSSGEEDIAVDVKYEN</sequence>
<evidence type="ECO:0000313" key="3">
    <source>
        <dbReference type="Proteomes" id="UP000177622"/>
    </source>
</evidence>
<dbReference type="AlphaFoldDB" id="A0A1F5LAP2"/>
<gene>
    <name evidence="2" type="ORF">PENARI_c018G02383</name>
</gene>
<dbReference type="GeneID" id="34579237"/>
<comment type="caution">
    <text evidence="2">The sequence shown here is derived from an EMBL/GenBank/DDBJ whole genome shotgun (WGS) entry which is preliminary data.</text>
</comment>
<dbReference type="Proteomes" id="UP000177622">
    <property type="component" value="Unassembled WGS sequence"/>
</dbReference>
<organism evidence="2 3">
    <name type="scientific">Penicillium arizonense</name>
    <dbReference type="NCBI Taxonomy" id="1835702"/>
    <lineage>
        <taxon>Eukaryota</taxon>
        <taxon>Fungi</taxon>
        <taxon>Dikarya</taxon>
        <taxon>Ascomycota</taxon>
        <taxon>Pezizomycotina</taxon>
        <taxon>Eurotiomycetes</taxon>
        <taxon>Eurotiomycetidae</taxon>
        <taxon>Eurotiales</taxon>
        <taxon>Aspergillaceae</taxon>
        <taxon>Penicillium</taxon>
    </lineage>
</organism>